<reference evidence="2 3" key="1">
    <citation type="journal article" date="2016" name="Mol. Biol. Evol.">
        <title>Comparative Genomics of Early-Diverging Mushroom-Forming Fungi Provides Insights into the Origins of Lignocellulose Decay Capabilities.</title>
        <authorList>
            <person name="Nagy L.G."/>
            <person name="Riley R."/>
            <person name="Tritt A."/>
            <person name="Adam C."/>
            <person name="Daum C."/>
            <person name="Floudas D."/>
            <person name="Sun H."/>
            <person name="Yadav J.S."/>
            <person name="Pangilinan J."/>
            <person name="Larsson K.H."/>
            <person name="Matsuura K."/>
            <person name="Barry K."/>
            <person name="Labutti K."/>
            <person name="Kuo R."/>
            <person name="Ohm R.A."/>
            <person name="Bhattacharya S.S."/>
            <person name="Shirouzu T."/>
            <person name="Yoshinaga Y."/>
            <person name="Martin F.M."/>
            <person name="Grigoriev I.V."/>
            <person name="Hibbett D.S."/>
        </authorList>
    </citation>
    <scope>NUCLEOTIDE SEQUENCE [LARGE SCALE GENOMIC DNA]</scope>
    <source>
        <strain evidence="2 3">HHB12733</strain>
    </source>
</reference>
<protein>
    <submittedName>
        <fullName evidence="2">Uncharacterized protein</fullName>
    </submittedName>
</protein>
<keyword evidence="3" id="KW-1185">Reference proteome</keyword>
<organism evidence="2 3">
    <name type="scientific">Calocera cornea HHB12733</name>
    <dbReference type="NCBI Taxonomy" id="1353952"/>
    <lineage>
        <taxon>Eukaryota</taxon>
        <taxon>Fungi</taxon>
        <taxon>Dikarya</taxon>
        <taxon>Basidiomycota</taxon>
        <taxon>Agaricomycotina</taxon>
        <taxon>Dacrymycetes</taxon>
        <taxon>Dacrymycetales</taxon>
        <taxon>Dacrymycetaceae</taxon>
        <taxon>Calocera</taxon>
    </lineage>
</organism>
<evidence type="ECO:0000256" key="1">
    <source>
        <dbReference type="SAM" id="Phobius"/>
    </source>
</evidence>
<dbReference type="Proteomes" id="UP000076842">
    <property type="component" value="Unassembled WGS sequence"/>
</dbReference>
<name>A0A165CUA1_9BASI</name>
<proteinExistence type="predicted"/>
<accession>A0A165CUA1</accession>
<evidence type="ECO:0000313" key="2">
    <source>
        <dbReference type="EMBL" id="KZT51409.1"/>
    </source>
</evidence>
<keyword evidence="1" id="KW-1133">Transmembrane helix</keyword>
<evidence type="ECO:0000313" key="3">
    <source>
        <dbReference type="Proteomes" id="UP000076842"/>
    </source>
</evidence>
<sequence length="267" mass="28280">MDSDDTVSLLDSDNELDTPDRALIGVSNALVGAFKLPDEGKKTPSRSSTASFSTVELDASGGSTAKPAVSTIAAAVAETANRPTAYSASTTDDCVELIDTRATGREIAVLGVLRANGAHFTAAGRAARAEELGMMEEGKADEDSEQEELLKSQKKLGMRAAAGYASLKTFIGDICEGFGTAHGAAVGDETAREKLKWYEYIWLGVTILFGWVLWALAALLGPLKKAAAENPLKALAVLVIWIVMLARGVSPWQVLIQSIDSYKAKKE</sequence>
<feature type="transmembrane region" description="Helical" evidence="1">
    <location>
        <begin position="235"/>
        <end position="256"/>
    </location>
</feature>
<feature type="transmembrane region" description="Helical" evidence="1">
    <location>
        <begin position="200"/>
        <end position="223"/>
    </location>
</feature>
<dbReference type="EMBL" id="KV424109">
    <property type="protein sequence ID" value="KZT51409.1"/>
    <property type="molecule type" value="Genomic_DNA"/>
</dbReference>
<dbReference type="OrthoDB" id="3422583at2759"/>
<gene>
    <name evidence="2" type="ORF">CALCODRAFT_487954</name>
</gene>
<keyword evidence="1" id="KW-0472">Membrane</keyword>
<keyword evidence="1" id="KW-0812">Transmembrane</keyword>
<dbReference type="InParanoid" id="A0A165CUA1"/>
<dbReference type="AlphaFoldDB" id="A0A165CUA1"/>